<dbReference type="InParanoid" id="A0A165JTA3"/>
<dbReference type="Proteomes" id="UP000076842">
    <property type="component" value="Unassembled WGS sequence"/>
</dbReference>
<dbReference type="AlphaFoldDB" id="A0A165JTA3"/>
<name>A0A165JTA3_9BASI</name>
<dbReference type="EMBL" id="KV423917">
    <property type="protein sequence ID" value="KZT62244.1"/>
    <property type="molecule type" value="Genomic_DNA"/>
</dbReference>
<sequence length="154" mass="17673">MPTQQSQNKTDIWPAHHALTWGLFASWKFYTLHAPHLNIVMNKGFPEISPSGVKYWSMTPPEKVAEHWSTIKSHWERKMYKSAMRLICSADTLEMWEKNGLLDKPRVSMSGASPDKRQAKAVPGSVLIRHAGDLEKLKRGVPTHRVELHPRNRV</sequence>
<evidence type="ECO:0000313" key="2">
    <source>
        <dbReference type="Proteomes" id="UP000076842"/>
    </source>
</evidence>
<accession>A0A165JTA3</accession>
<organism evidence="1 2">
    <name type="scientific">Calocera cornea HHB12733</name>
    <dbReference type="NCBI Taxonomy" id="1353952"/>
    <lineage>
        <taxon>Eukaryota</taxon>
        <taxon>Fungi</taxon>
        <taxon>Dikarya</taxon>
        <taxon>Basidiomycota</taxon>
        <taxon>Agaricomycotina</taxon>
        <taxon>Dacrymycetes</taxon>
        <taxon>Dacrymycetales</taxon>
        <taxon>Dacrymycetaceae</taxon>
        <taxon>Calocera</taxon>
    </lineage>
</organism>
<keyword evidence="2" id="KW-1185">Reference proteome</keyword>
<proteinExistence type="predicted"/>
<evidence type="ECO:0000313" key="1">
    <source>
        <dbReference type="EMBL" id="KZT62244.1"/>
    </source>
</evidence>
<protein>
    <submittedName>
        <fullName evidence="1">Uncharacterized protein</fullName>
    </submittedName>
</protein>
<reference evidence="1 2" key="1">
    <citation type="journal article" date="2016" name="Mol. Biol. Evol.">
        <title>Comparative Genomics of Early-Diverging Mushroom-Forming Fungi Provides Insights into the Origins of Lignocellulose Decay Capabilities.</title>
        <authorList>
            <person name="Nagy L.G."/>
            <person name="Riley R."/>
            <person name="Tritt A."/>
            <person name="Adam C."/>
            <person name="Daum C."/>
            <person name="Floudas D."/>
            <person name="Sun H."/>
            <person name="Yadav J.S."/>
            <person name="Pangilinan J."/>
            <person name="Larsson K.H."/>
            <person name="Matsuura K."/>
            <person name="Barry K."/>
            <person name="Labutti K."/>
            <person name="Kuo R."/>
            <person name="Ohm R.A."/>
            <person name="Bhattacharya S.S."/>
            <person name="Shirouzu T."/>
            <person name="Yoshinaga Y."/>
            <person name="Martin F.M."/>
            <person name="Grigoriev I.V."/>
            <person name="Hibbett D.S."/>
        </authorList>
    </citation>
    <scope>NUCLEOTIDE SEQUENCE [LARGE SCALE GENOMIC DNA]</scope>
    <source>
        <strain evidence="1 2">HHB12733</strain>
    </source>
</reference>
<gene>
    <name evidence="1" type="ORF">CALCODRAFT_244548</name>
</gene>